<evidence type="ECO:0000313" key="3">
    <source>
        <dbReference type="Proteomes" id="UP001295423"/>
    </source>
</evidence>
<feature type="compositionally biased region" description="Basic residues" evidence="1">
    <location>
        <begin position="24"/>
        <end position="39"/>
    </location>
</feature>
<comment type="caution">
    <text evidence="2">The sequence shown here is derived from an EMBL/GenBank/DDBJ whole genome shotgun (WGS) entry which is preliminary data.</text>
</comment>
<evidence type="ECO:0000313" key="2">
    <source>
        <dbReference type="EMBL" id="CAJ1934979.1"/>
    </source>
</evidence>
<gene>
    <name evidence="2" type="ORF">CYCCA115_LOCUS4316</name>
</gene>
<sequence length="166" mass="19006">MARGRPPGTKNKSSHSAGGDRRSSKYKKQQAAKQARGRQHIADAFANARRQQLETPQWKEHPLSKNNFEASQKLLAKVLDHPSMPKGKSVPTRGIIDQRSDNWDISYDIPSTTNEEESDGFYRRVLIPPAGTPLRTYLDEAKAHIEKNEFWRRRQYYVTGSSSKKR</sequence>
<name>A0AAD2CJT1_9STRA</name>
<accession>A0AAD2CJT1</accession>
<evidence type="ECO:0000256" key="1">
    <source>
        <dbReference type="SAM" id="MobiDB-lite"/>
    </source>
</evidence>
<dbReference type="Proteomes" id="UP001295423">
    <property type="component" value="Unassembled WGS sequence"/>
</dbReference>
<protein>
    <submittedName>
        <fullName evidence="2">Uncharacterized protein</fullName>
    </submittedName>
</protein>
<feature type="region of interest" description="Disordered" evidence="1">
    <location>
        <begin position="1"/>
        <end position="65"/>
    </location>
</feature>
<keyword evidence="3" id="KW-1185">Reference proteome</keyword>
<organism evidence="2 3">
    <name type="scientific">Cylindrotheca closterium</name>
    <dbReference type="NCBI Taxonomy" id="2856"/>
    <lineage>
        <taxon>Eukaryota</taxon>
        <taxon>Sar</taxon>
        <taxon>Stramenopiles</taxon>
        <taxon>Ochrophyta</taxon>
        <taxon>Bacillariophyta</taxon>
        <taxon>Bacillariophyceae</taxon>
        <taxon>Bacillariophycidae</taxon>
        <taxon>Bacillariales</taxon>
        <taxon>Bacillariaceae</taxon>
        <taxon>Cylindrotheca</taxon>
    </lineage>
</organism>
<proteinExistence type="predicted"/>
<dbReference type="EMBL" id="CAKOGP040000434">
    <property type="protein sequence ID" value="CAJ1934979.1"/>
    <property type="molecule type" value="Genomic_DNA"/>
</dbReference>
<reference evidence="2" key="1">
    <citation type="submission" date="2023-08" db="EMBL/GenBank/DDBJ databases">
        <authorList>
            <person name="Audoor S."/>
            <person name="Bilcke G."/>
        </authorList>
    </citation>
    <scope>NUCLEOTIDE SEQUENCE</scope>
</reference>
<dbReference type="AlphaFoldDB" id="A0AAD2CJT1"/>